<dbReference type="GO" id="GO:0071897">
    <property type="term" value="P:DNA biosynthetic process"/>
    <property type="evidence" value="ECO:0007669"/>
    <property type="project" value="UniProtKB-ARBA"/>
</dbReference>
<dbReference type="Gene3D" id="3.30.70.270">
    <property type="match status" value="1"/>
</dbReference>
<feature type="compositionally biased region" description="Polar residues" evidence="1">
    <location>
        <begin position="171"/>
        <end position="188"/>
    </location>
</feature>
<gene>
    <name evidence="3" type="ORF">Fcan01_26217</name>
</gene>
<dbReference type="STRING" id="158441.A0A226D0F9"/>
<dbReference type="AlphaFoldDB" id="A0A226D0F9"/>
<dbReference type="EMBL" id="LNIX01000041">
    <property type="protein sequence ID" value="OXA39075.1"/>
    <property type="molecule type" value="Genomic_DNA"/>
</dbReference>
<dbReference type="CDD" id="cd01647">
    <property type="entry name" value="RT_LTR"/>
    <property type="match status" value="1"/>
</dbReference>
<sequence length="292" mass="32754">MPGDLKLADVGDAAPIAVKPYPRSFAEQQFINEQVQLLLDKKIIRKSSSPWASQVVLVRKPDNSWRFCVAYMKINAIAKSDPFPMSCMQDLFQTLHGAKWFSTADIRDGFFYIPLPESEKKYTSFVTNEGQFEFEFVPMRAKNSPPLFLRVLNYVFKDMAFGAPNPPDKNSAPSPSHQPCSQTPNHSSAISASKLWGTLLPPRDSSPTLPNFLPLKTFSVPQNPNHCVHLLVYAPSTDVGSRLSPTFAVPFMPFRVLICLLFGRKIVRKVSLRHLLTTAPVLAPFTYMHPLS</sequence>
<feature type="region of interest" description="Disordered" evidence="1">
    <location>
        <begin position="165"/>
        <end position="188"/>
    </location>
</feature>
<accession>A0A226D0F9</accession>
<dbReference type="PANTHER" id="PTHR24559">
    <property type="entry name" value="TRANSPOSON TY3-I GAG-POL POLYPROTEIN"/>
    <property type="match status" value="1"/>
</dbReference>
<proteinExistence type="predicted"/>
<protein>
    <submittedName>
        <fullName evidence="3">Transposon Ty3-I Gag-Pol polyprotein</fullName>
    </submittedName>
</protein>
<organism evidence="3 4">
    <name type="scientific">Folsomia candida</name>
    <name type="common">Springtail</name>
    <dbReference type="NCBI Taxonomy" id="158441"/>
    <lineage>
        <taxon>Eukaryota</taxon>
        <taxon>Metazoa</taxon>
        <taxon>Ecdysozoa</taxon>
        <taxon>Arthropoda</taxon>
        <taxon>Hexapoda</taxon>
        <taxon>Collembola</taxon>
        <taxon>Entomobryomorpha</taxon>
        <taxon>Isotomoidea</taxon>
        <taxon>Isotomidae</taxon>
        <taxon>Proisotominae</taxon>
        <taxon>Folsomia</taxon>
    </lineage>
</organism>
<dbReference type="InterPro" id="IPR053134">
    <property type="entry name" value="RNA-dir_DNA_polymerase"/>
</dbReference>
<dbReference type="SUPFAM" id="SSF56672">
    <property type="entry name" value="DNA/RNA polymerases"/>
    <property type="match status" value="1"/>
</dbReference>
<evidence type="ECO:0000259" key="2">
    <source>
        <dbReference type="Pfam" id="PF00078"/>
    </source>
</evidence>
<evidence type="ECO:0000313" key="3">
    <source>
        <dbReference type="EMBL" id="OXA39075.1"/>
    </source>
</evidence>
<evidence type="ECO:0000313" key="4">
    <source>
        <dbReference type="Proteomes" id="UP000198287"/>
    </source>
</evidence>
<feature type="domain" description="Reverse transcriptase" evidence="2">
    <location>
        <begin position="58"/>
        <end position="159"/>
    </location>
</feature>
<comment type="caution">
    <text evidence="3">The sequence shown here is derived from an EMBL/GenBank/DDBJ whole genome shotgun (WGS) entry which is preliminary data.</text>
</comment>
<dbReference type="Gene3D" id="3.10.10.10">
    <property type="entry name" value="HIV Type 1 Reverse Transcriptase, subunit A, domain 1"/>
    <property type="match status" value="1"/>
</dbReference>
<dbReference type="Proteomes" id="UP000198287">
    <property type="component" value="Unassembled WGS sequence"/>
</dbReference>
<dbReference type="PANTHER" id="PTHR24559:SF444">
    <property type="entry name" value="REVERSE TRANSCRIPTASE DOMAIN-CONTAINING PROTEIN"/>
    <property type="match status" value="1"/>
</dbReference>
<keyword evidence="4" id="KW-1185">Reference proteome</keyword>
<reference evidence="3 4" key="1">
    <citation type="submission" date="2015-12" db="EMBL/GenBank/DDBJ databases">
        <title>The genome of Folsomia candida.</title>
        <authorList>
            <person name="Faddeeva A."/>
            <person name="Derks M.F."/>
            <person name="Anvar Y."/>
            <person name="Smit S."/>
            <person name="Van Straalen N."/>
            <person name="Roelofs D."/>
        </authorList>
    </citation>
    <scope>NUCLEOTIDE SEQUENCE [LARGE SCALE GENOMIC DNA]</scope>
    <source>
        <strain evidence="3 4">VU population</strain>
        <tissue evidence="3">Whole body</tissue>
    </source>
</reference>
<dbReference type="Pfam" id="PF00078">
    <property type="entry name" value="RVT_1"/>
    <property type="match status" value="1"/>
</dbReference>
<dbReference type="InterPro" id="IPR043128">
    <property type="entry name" value="Rev_trsase/Diguanyl_cyclase"/>
</dbReference>
<evidence type="ECO:0000256" key="1">
    <source>
        <dbReference type="SAM" id="MobiDB-lite"/>
    </source>
</evidence>
<name>A0A226D0F9_FOLCA</name>
<dbReference type="InterPro" id="IPR000477">
    <property type="entry name" value="RT_dom"/>
</dbReference>
<dbReference type="InterPro" id="IPR043502">
    <property type="entry name" value="DNA/RNA_pol_sf"/>
</dbReference>